<reference evidence="1 2" key="1">
    <citation type="submission" date="2019-01" db="EMBL/GenBank/DDBJ databases">
        <title>High-quality-draft genome sequences of five non-tuberculosis mycobacteriaceae isolated from a nosocomial environment.</title>
        <authorList>
            <person name="Tiago I."/>
            <person name="Alarico S."/>
            <person name="Pereira S.G."/>
            <person name="Coelho C."/>
            <person name="Maranha A."/>
            <person name="Empadinhas N."/>
        </authorList>
    </citation>
    <scope>NUCLEOTIDE SEQUENCE [LARGE SCALE GENOMIC DNA]</scope>
    <source>
        <strain evidence="1 2">24AIII</strain>
    </source>
</reference>
<proteinExistence type="predicted"/>
<gene>
    <name evidence="1" type="ORF">EUA03_11180</name>
</gene>
<protein>
    <submittedName>
        <fullName evidence="1">Glyoxalase</fullName>
    </submittedName>
</protein>
<dbReference type="Proteomes" id="UP000294929">
    <property type="component" value="Unassembled WGS sequence"/>
</dbReference>
<name>A0A4R5WHW0_MYCMU</name>
<sequence>MTVTVDEFEVADTADSWTAGGFTVDPGGVCRIGGVRIRLAGRERGTGIVGWSLRGVPSDRPLDGIPTTRSESPAPIPAEHKNGAVAVDHVVLLSPDLNRTVAALAAVDVHPRRERDGQLGGRPMRQIFFRLGEVILEVVGSPDATADGPSTLWGLTYVVRNIDATAAFFGDRTAPVKPAVQPGRRITTLRHQEFGMSVRTAMISEHVRDANLAP</sequence>
<evidence type="ECO:0000313" key="2">
    <source>
        <dbReference type="Proteomes" id="UP000294929"/>
    </source>
</evidence>
<dbReference type="SUPFAM" id="SSF54593">
    <property type="entry name" value="Glyoxalase/Bleomycin resistance protein/Dihydroxybiphenyl dioxygenase"/>
    <property type="match status" value="1"/>
</dbReference>
<dbReference type="AlphaFoldDB" id="A0A4R5WHW0"/>
<dbReference type="EMBL" id="SDLO01000007">
    <property type="protein sequence ID" value="TDK90112.1"/>
    <property type="molecule type" value="Genomic_DNA"/>
</dbReference>
<dbReference type="InterPro" id="IPR029068">
    <property type="entry name" value="Glyas_Bleomycin-R_OHBP_Dase"/>
</dbReference>
<organism evidence="1 2">
    <name type="scientific">Mycolicibacterium mucogenicum</name>
    <name type="common">Mycobacterium mucogenicum</name>
    <dbReference type="NCBI Taxonomy" id="56689"/>
    <lineage>
        <taxon>Bacteria</taxon>
        <taxon>Bacillati</taxon>
        <taxon>Actinomycetota</taxon>
        <taxon>Actinomycetes</taxon>
        <taxon>Mycobacteriales</taxon>
        <taxon>Mycobacteriaceae</taxon>
        <taxon>Mycolicibacterium</taxon>
    </lineage>
</organism>
<evidence type="ECO:0000313" key="1">
    <source>
        <dbReference type="EMBL" id="TDK90112.1"/>
    </source>
</evidence>
<comment type="caution">
    <text evidence="1">The sequence shown here is derived from an EMBL/GenBank/DDBJ whole genome shotgun (WGS) entry which is preliminary data.</text>
</comment>
<dbReference type="RefSeq" id="WP_133426591.1">
    <property type="nucleotide sequence ID" value="NZ_SDLO01000007.1"/>
</dbReference>
<accession>A0A4R5WHW0</accession>